<gene>
    <name evidence="2" type="ordered locus">ECU11_0350</name>
</gene>
<dbReference type="EMBL" id="AL590450">
    <property type="protein sequence ID" value="CAD25945.1"/>
    <property type="molecule type" value="Genomic_DNA"/>
</dbReference>
<reference evidence="2 3" key="1">
    <citation type="journal article" date="2001" name="Nature">
        <title>Genome sequence and gene compaction of the eukaryote parasite Encephalitozoon cuniculi.</title>
        <authorList>
            <person name="Katinka M.D."/>
            <person name="Duprat S."/>
            <person name="Cornillot E."/>
            <person name="Metenier G."/>
            <person name="Thomarat F."/>
            <person name="Prensier G."/>
            <person name="Barbe V."/>
            <person name="Peyretaillade E."/>
            <person name="Brottier P."/>
            <person name="Wincker P."/>
            <person name="Delbac F."/>
            <person name="El Alaoui H."/>
            <person name="Peyret P."/>
            <person name="Saurin W."/>
            <person name="Gouy M."/>
            <person name="Weissenbach J."/>
            <person name="Vivares C.P."/>
        </authorList>
    </citation>
    <scope>NUCLEOTIDE SEQUENCE [LARGE SCALE GENOMIC DNA]</scope>
    <source>
        <strain evidence="2 3">GB-M1</strain>
    </source>
</reference>
<dbReference type="GO" id="GO:0005968">
    <property type="term" value="C:Rab-protein geranylgeranyltransferase complex"/>
    <property type="evidence" value="ECO:0007669"/>
    <property type="project" value="TreeGrafter"/>
</dbReference>
<reference evidence="2 3" key="2">
    <citation type="journal article" date="2009" name="BMC Genomics">
        <title>Identification of transcriptional signals in Encephalitozoon cuniculi widespread among Microsporidia phylum: support for accurate structural genome annotation.</title>
        <authorList>
            <person name="Peyretaillade E."/>
            <person name="Goncalves O."/>
            <person name="Terrat S."/>
            <person name="Dugat-Bony E."/>
            <person name="Wincker P."/>
            <person name="Cornman R.S."/>
            <person name="Evans J.D."/>
            <person name="Delbac F."/>
            <person name="Peyret P."/>
        </authorList>
    </citation>
    <scope>NUCLEOTIDE SEQUENCE [LARGE SCALE GENOMIC DNA]</scope>
    <source>
        <strain evidence="2 3">GB-M1</strain>
    </source>
</reference>
<dbReference type="VEuPathDB" id="MicrosporidiaDB:ECU11_0350"/>
<dbReference type="RefSeq" id="NP_586341.1">
    <property type="nucleotide sequence ID" value="NM_001042174.1"/>
</dbReference>
<dbReference type="Proteomes" id="UP000000819">
    <property type="component" value="Chromosome XI"/>
</dbReference>
<protein>
    <submittedName>
        <fullName evidence="2">RAB GDP DISSOCIATION INHIBITOR</fullName>
    </submittedName>
</protein>
<name>Q8SQY9_ENCCU</name>
<dbReference type="HOGENOM" id="CLU_765103_0_0_1"/>
<dbReference type="GeneID" id="859992"/>
<evidence type="ECO:0000313" key="3">
    <source>
        <dbReference type="Proteomes" id="UP000000819"/>
    </source>
</evidence>
<organism evidence="2 3">
    <name type="scientific">Encephalitozoon cuniculi (strain GB-M1)</name>
    <name type="common">Microsporidian parasite</name>
    <dbReference type="NCBI Taxonomy" id="284813"/>
    <lineage>
        <taxon>Eukaryota</taxon>
        <taxon>Fungi</taxon>
        <taxon>Fungi incertae sedis</taxon>
        <taxon>Microsporidia</taxon>
        <taxon>Unikaryonidae</taxon>
        <taxon>Encephalitozoon</taxon>
    </lineage>
</organism>
<sequence>MEEFELFDLGFEGTTIRDSLRFRREGTFNAIVFDSNNSYGSTYHGYSGLKKSKYIDECVLNKGTGDARLLLEAFPAVFRPTDRHIPELQETGMMEFLHLIKIQKHFYVDPSGKTYRIPYTKTEIADSDALSLKEKNLVGRLLNGKLSLEELYESLSEKTREVLTNGVVCDGRNHKERMARYMRNFGDVPFLYPRHGLKEISEMFSRCNSMCGAGYVLDSALVISNKTKETLDMFSLKQKDGKTVPPEYMHRIDTSYGTIFTKRIIRAENKELVSHVRAINTEREVLAKTFFAFVQRETTSMKVIGLSSDTECCPEGTYLTYVIKADEPVTEEDLKLLHVEEKGVIEDISYQTKFSFEFDSLDE</sequence>
<dbReference type="InterPro" id="IPR018203">
    <property type="entry name" value="GDP_dissociation_inhibitor"/>
</dbReference>
<dbReference type="KEGG" id="ecu:ECU11_0350"/>
<evidence type="ECO:0000256" key="1">
    <source>
        <dbReference type="ARBA" id="ARBA00005593"/>
    </source>
</evidence>
<dbReference type="GO" id="GO:0007264">
    <property type="term" value="P:small GTPase-mediated signal transduction"/>
    <property type="evidence" value="ECO:0007669"/>
    <property type="project" value="InterPro"/>
</dbReference>
<accession>Q8SQY9</accession>
<dbReference type="Gene3D" id="3.50.50.60">
    <property type="entry name" value="FAD/NAD(P)-binding domain"/>
    <property type="match status" value="1"/>
</dbReference>
<dbReference type="SUPFAM" id="SSF51905">
    <property type="entry name" value="FAD/NAD(P)-binding domain"/>
    <property type="match status" value="1"/>
</dbReference>
<dbReference type="InParanoid" id="Q8SQY9"/>
<dbReference type="OrthoDB" id="2195620at2759"/>
<dbReference type="GO" id="GO:0005092">
    <property type="term" value="F:GDP-dissociation inhibitor activity"/>
    <property type="evidence" value="ECO:0007669"/>
    <property type="project" value="InterPro"/>
</dbReference>
<proteinExistence type="inferred from homology"/>
<dbReference type="STRING" id="284813.Q8SQY9"/>
<dbReference type="GO" id="GO:0016192">
    <property type="term" value="P:vesicle-mediated transport"/>
    <property type="evidence" value="ECO:0007669"/>
    <property type="project" value="TreeGrafter"/>
</dbReference>
<dbReference type="AlphaFoldDB" id="Q8SQY9"/>
<evidence type="ECO:0000313" key="2">
    <source>
        <dbReference type="EMBL" id="CAD25945.1"/>
    </source>
</evidence>
<dbReference type="InterPro" id="IPR036188">
    <property type="entry name" value="FAD/NAD-bd_sf"/>
</dbReference>
<dbReference type="PANTHER" id="PTHR11787:SF4">
    <property type="entry name" value="CHM, RAB ESCORT PROTEIN 1"/>
    <property type="match status" value="1"/>
</dbReference>
<dbReference type="GO" id="GO:0005829">
    <property type="term" value="C:cytosol"/>
    <property type="evidence" value="ECO:0007669"/>
    <property type="project" value="TreeGrafter"/>
</dbReference>
<keyword evidence="3" id="KW-1185">Reference proteome</keyword>
<dbReference type="OMA" id="AICECND"/>
<dbReference type="GO" id="GO:0005634">
    <property type="term" value="C:nucleus"/>
    <property type="evidence" value="ECO:0007669"/>
    <property type="project" value="TreeGrafter"/>
</dbReference>
<dbReference type="PANTHER" id="PTHR11787">
    <property type="entry name" value="RAB GDP-DISSOCIATION INHIBITOR"/>
    <property type="match status" value="1"/>
</dbReference>
<comment type="similarity">
    <text evidence="1">Belongs to the Rab GDI family.</text>
</comment>